<name>A0A1C6U8J4_9ACTN</name>
<accession>A0A1C6U8J4</accession>
<dbReference type="RefSeq" id="WP_091117744.1">
    <property type="nucleotide sequence ID" value="NZ_FMHY01000002.1"/>
</dbReference>
<protein>
    <submittedName>
        <fullName evidence="2">Uncharacterized protein</fullName>
    </submittedName>
</protein>
<feature type="signal peptide" evidence="1">
    <location>
        <begin position="1"/>
        <end position="26"/>
    </location>
</feature>
<dbReference type="Proteomes" id="UP000199696">
    <property type="component" value="Unassembled WGS sequence"/>
</dbReference>
<proteinExistence type="predicted"/>
<evidence type="ECO:0000313" key="2">
    <source>
        <dbReference type="EMBL" id="SCL50231.1"/>
    </source>
</evidence>
<keyword evidence="3" id="KW-1185">Reference proteome</keyword>
<organism evidence="2 3">
    <name type="scientific">Micromonospora eburnea</name>
    <dbReference type="NCBI Taxonomy" id="227316"/>
    <lineage>
        <taxon>Bacteria</taxon>
        <taxon>Bacillati</taxon>
        <taxon>Actinomycetota</taxon>
        <taxon>Actinomycetes</taxon>
        <taxon>Micromonosporales</taxon>
        <taxon>Micromonosporaceae</taxon>
        <taxon>Micromonospora</taxon>
    </lineage>
</organism>
<evidence type="ECO:0000313" key="3">
    <source>
        <dbReference type="Proteomes" id="UP000199696"/>
    </source>
</evidence>
<reference evidence="3" key="1">
    <citation type="submission" date="2016-06" db="EMBL/GenBank/DDBJ databases">
        <authorList>
            <person name="Varghese N."/>
            <person name="Submissions Spin"/>
        </authorList>
    </citation>
    <scope>NUCLEOTIDE SEQUENCE [LARGE SCALE GENOMIC DNA]</scope>
    <source>
        <strain evidence="3">DSM 44814</strain>
    </source>
</reference>
<evidence type="ECO:0000256" key="1">
    <source>
        <dbReference type="SAM" id="SignalP"/>
    </source>
</evidence>
<keyword evidence="1" id="KW-0732">Signal</keyword>
<dbReference type="EMBL" id="FMHY01000002">
    <property type="protein sequence ID" value="SCL50231.1"/>
    <property type="molecule type" value="Genomic_DNA"/>
</dbReference>
<dbReference type="AlphaFoldDB" id="A0A1C6U8J4"/>
<gene>
    <name evidence="2" type="ORF">GA0070604_2081</name>
</gene>
<sequence>MLRKGLMILAISALLGATMPASVASAGPSGDAGATSYGQFTNYGRVDGTGIHLKPTSASPWLTLITPANPVTDFCYKTGETLNGTAYWDVVYHPQQKLAGWTNEWYLTSKAQTLWCDDSAAMESYYGHNFAQYDNIAGLHSCTNNTCQVLTMLGAQVEAFELCYSTGATLGTGNDRWSLLYYRVPGTSTVHVGWTHQNWLRLPGTTWHC</sequence>
<feature type="chain" id="PRO_5008747472" evidence="1">
    <location>
        <begin position="27"/>
        <end position="209"/>
    </location>
</feature>